<dbReference type="RefSeq" id="WP_344380174.1">
    <property type="nucleotide sequence ID" value="NZ_BAAASQ010000038.1"/>
</dbReference>
<organism evidence="2 3">
    <name type="scientific">Streptomyces mauvecolor</name>
    <dbReference type="NCBI Taxonomy" id="58345"/>
    <lineage>
        <taxon>Bacteria</taxon>
        <taxon>Bacillati</taxon>
        <taxon>Actinomycetota</taxon>
        <taxon>Actinomycetes</taxon>
        <taxon>Kitasatosporales</taxon>
        <taxon>Streptomycetaceae</taxon>
        <taxon>Streptomyces</taxon>
    </lineage>
</organism>
<accession>A0ABV9UL48</accession>
<proteinExistence type="predicted"/>
<dbReference type="Proteomes" id="UP001595834">
    <property type="component" value="Unassembled WGS sequence"/>
</dbReference>
<evidence type="ECO:0000256" key="1">
    <source>
        <dbReference type="SAM" id="Coils"/>
    </source>
</evidence>
<evidence type="ECO:0000313" key="3">
    <source>
        <dbReference type="Proteomes" id="UP001595834"/>
    </source>
</evidence>
<gene>
    <name evidence="2" type="ORF">ACFPFX_11130</name>
</gene>
<name>A0ABV9UL48_9ACTN</name>
<protein>
    <recommendedName>
        <fullName evidence="4">Transposase</fullName>
    </recommendedName>
</protein>
<evidence type="ECO:0000313" key="2">
    <source>
        <dbReference type="EMBL" id="MFC4956852.1"/>
    </source>
</evidence>
<comment type="caution">
    <text evidence="2">The sequence shown here is derived from an EMBL/GenBank/DDBJ whole genome shotgun (WGS) entry which is preliminary data.</text>
</comment>
<reference evidence="3" key="1">
    <citation type="journal article" date="2019" name="Int. J. Syst. Evol. Microbiol.">
        <title>The Global Catalogue of Microorganisms (GCM) 10K type strain sequencing project: providing services to taxonomists for standard genome sequencing and annotation.</title>
        <authorList>
            <consortium name="The Broad Institute Genomics Platform"/>
            <consortium name="The Broad Institute Genome Sequencing Center for Infectious Disease"/>
            <person name="Wu L."/>
            <person name="Ma J."/>
        </authorList>
    </citation>
    <scope>NUCLEOTIDE SEQUENCE [LARGE SCALE GENOMIC DNA]</scope>
    <source>
        <strain evidence="3">CCM 7224</strain>
    </source>
</reference>
<sequence>MALWKWMRRAGIDDGSKAGVTSQESEELRQARCRLKLLEQENEVLRRVAVCRRSMSAVGS</sequence>
<keyword evidence="1" id="KW-0175">Coiled coil</keyword>
<dbReference type="EMBL" id="JBHSIZ010000011">
    <property type="protein sequence ID" value="MFC4956852.1"/>
    <property type="molecule type" value="Genomic_DNA"/>
</dbReference>
<feature type="coiled-coil region" evidence="1">
    <location>
        <begin position="21"/>
        <end position="48"/>
    </location>
</feature>
<evidence type="ECO:0008006" key="4">
    <source>
        <dbReference type="Google" id="ProtNLM"/>
    </source>
</evidence>
<keyword evidence="3" id="KW-1185">Reference proteome</keyword>